<protein>
    <submittedName>
        <fullName evidence="2">XRE family transcriptional regulator</fullName>
    </submittedName>
</protein>
<dbReference type="PROSITE" id="PS50943">
    <property type="entry name" value="HTH_CROC1"/>
    <property type="match status" value="1"/>
</dbReference>
<dbReference type="Pfam" id="PF13560">
    <property type="entry name" value="HTH_31"/>
    <property type="match status" value="1"/>
</dbReference>
<feature type="domain" description="HTH cro/C1-type" evidence="1">
    <location>
        <begin position="13"/>
        <end position="67"/>
    </location>
</feature>
<dbReference type="SMART" id="SM00530">
    <property type="entry name" value="HTH_XRE"/>
    <property type="match status" value="1"/>
</dbReference>
<reference evidence="2 3" key="1">
    <citation type="submission" date="2019-03" db="EMBL/GenBank/DDBJ databases">
        <title>Draft genome sequences of novel Actinobacteria.</title>
        <authorList>
            <person name="Sahin N."/>
            <person name="Ay H."/>
            <person name="Saygin H."/>
        </authorList>
    </citation>
    <scope>NUCLEOTIDE SEQUENCE [LARGE SCALE GENOMIC DNA]</scope>
    <source>
        <strain evidence="2 3">16K404</strain>
    </source>
</reference>
<dbReference type="AlphaFoldDB" id="A0A4R4UUF8"/>
<dbReference type="Pfam" id="PF19054">
    <property type="entry name" value="DUF5753"/>
    <property type="match status" value="1"/>
</dbReference>
<dbReference type="InterPro" id="IPR010982">
    <property type="entry name" value="Lambda_DNA-bd_dom_sf"/>
</dbReference>
<gene>
    <name evidence="2" type="ORF">E1161_02805</name>
</gene>
<dbReference type="InterPro" id="IPR043917">
    <property type="entry name" value="DUF5753"/>
</dbReference>
<dbReference type="GO" id="GO:0003677">
    <property type="term" value="F:DNA binding"/>
    <property type="evidence" value="ECO:0007669"/>
    <property type="project" value="InterPro"/>
</dbReference>
<dbReference type="RefSeq" id="WP_132619253.1">
    <property type="nucleotide sequence ID" value="NZ_SMKV01000003.1"/>
</dbReference>
<sequence>MTTARARGLGVEIRRLRKDAGLRLEELAAVCGWSRATFGRIESGEKVPTGIEIAIILGALGIRGSERKRLLELAHDAHRTHWWEVGRPGLPSQLVSLLDFEQRAAKITDVALGFVPGLLQTADYARAVMRNGVLDEEVVESRVSLRMGRQRVLTRAKPVVLHAFLDESILWRPVGGPRVMAEQLRHVAKVGGHDHITVRVVPYSAGVHHALHGNSLILEFARQRPIVHLEHRRAGLFLDDPDEIFPFVESATSVEKKALSPAESAELILTRAEAMEESHDR</sequence>
<name>A0A4R4UUF8_9PSEU</name>
<evidence type="ECO:0000259" key="1">
    <source>
        <dbReference type="PROSITE" id="PS50943"/>
    </source>
</evidence>
<keyword evidence="3" id="KW-1185">Reference proteome</keyword>
<dbReference type="Gene3D" id="1.10.260.40">
    <property type="entry name" value="lambda repressor-like DNA-binding domains"/>
    <property type="match status" value="1"/>
</dbReference>
<proteinExistence type="predicted"/>
<evidence type="ECO:0000313" key="2">
    <source>
        <dbReference type="EMBL" id="TDC95741.1"/>
    </source>
</evidence>
<dbReference type="CDD" id="cd00093">
    <property type="entry name" value="HTH_XRE"/>
    <property type="match status" value="1"/>
</dbReference>
<comment type="caution">
    <text evidence="2">The sequence shown here is derived from an EMBL/GenBank/DDBJ whole genome shotgun (WGS) entry which is preliminary data.</text>
</comment>
<dbReference type="SUPFAM" id="SSF47413">
    <property type="entry name" value="lambda repressor-like DNA-binding domains"/>
    <property type="match status" value="1"/>
</dbReference>
<evidence type="ECO:0000313" key="3">
    <source>
        <dbReference type="Proteomes" id="UP000294744"/>
    </source>
</evidence>
<dbReference type="OrthoDB" id="2991476at2"/>
<organism evidence="2 3">
    <name type="scientific">Saccharopolyspora aridisoli</name>
    <dbReference type="NCBI Taxonomy" id="2530385"/>
    <lineage>
        <taxon>Bacteria</taxon>
        <taxon>Bacillati</taxon>
        <taxon>Actinomycetota</taxon>
        <taxon>Actinomycetes</taxon>
        <taxon>Pseudonocardiales</taxon>
        <taxon>Pseudonocardiaceae</taxon>
        <taxon>Saccharopolyspora</taxon>
    </lineage>
</organism>
<dbReference type="InterPro" id="IPR001387">
    <property type="entry name" value="Cro/C1-type_HTH"/>
</dbReference>
<dbReference type="EMBL" id="SMKV01000003">
    <property type="protein sequence ID" value="TDC95741.1"/>
    <property type="molecule type" value="Genomic_DNA"/>
</dbReference>
<accession>A0A4R4UUF8</accession>
<dbReference type="Proteomes" id="UP000294744">
    <property type="component" value="Unassembled WGS sequence"/>
</dbReference>